<dbReference type="EMBL" id="JAFDVH010000001">
    <property type="protein sequence ID" value="KAG7491802.1"/>
    <property type="molecule type" value="Genomic_DNA"/>
</dbReference>
<evidence type="ECO:0000313" key="6">
    <source>
        <dbReference type="Proteomes" id="UP001046870"/>
    </source>
</evidence>
<feature type="region of interest" description="Disordered" evidence="1">
    <location>
        <begin position="32"/>
        <end position="108"/>
    </location>
</feature>
<dbReference type="InterPro" id="IPR029071">
    <property type="entry name" value="Ubiquitin-like_domsf"/>
</dbReference>
<dbReference type="CDD" id="cd22734">
    <property type="entry name" value="FHA_RAIN"/>
    <property type="match status" value="1"/>
</dbReference>
<keyword evidence="6" id="KW-1185">Reference proteome</keyword>
<dbReference type="CDD" id="cd06690">
    <property type="entry name" value="PDZ_Radil-like"/>
    <property type="match status" value="1"/>
</dbReference>
<dbReference type="CDD" id="cd15472">
    <property type="entry name" value="Myo5p-like_CBD_Rasip1"/>
    <property type="match status" value="1"/>
</dbReference>
<feature type="compositionally biased region" description="Polar residues" evidence="1">
    <location>
        <begin position="73"/>
        <end position="86"/>
    </location>
</feature>
<dbReference type="PROSITE" id="PS51126">
    <property type="entry name" value="DILUTE"/>
    <property type="match status" value="1"/>
</dbReference>
<dbReference type="Pfam" id="PF01843">
    <property type="entry name" value="DIL"/>
    <property type="match status" value="1"/>
</dbReference>
<dbReference type="GO" id="GO:0005911">
    <property type="term" value="C:cell-cell junction"/>
    <property type="evidence" value="ECO:0007669"/>
    <property type="project" value="TreeGrafter"/>
</dbReference>
<dbReference type="Gene3D" id="3.10.20.90">
    <property type="entry name" value="Phosphatidylinositol 3-kinase Catalytic Subunit, Chain A, domain 1"/>
    <property type="match status" value="1"/>
</dbReference>
<dbReference type="InterPro" id="IPR036034">
    <property type="entry name" value="PDZ_sf"/>
</dbReference>
<feature type="region of interest" description="Disordered" evidence="1">
    <location>
        <begin position="1025"/>
        <end position="1082"/>
    </location>
</feature>
<feature type="compositionally biased region" description="Basic and acidic residues" evidence="1">
    <location>
        <begin position="298"/>
        <end position="313"/>
    </location>
</feature>
<dbReference type="InterPro" id="IPR002710">
    <property type="entry name" value="Dilute_dom"/>
</dbReference>
<feature type="region of interest" description="Disordered" evidence="1">
    <location>
        <begin position="280"/>
        <end position="322"/>
    </location>
</feature>
<feature type="compositionally biased region" description="Basic and acidic residues" evidence="1">
    <location>
        <begin position="1062"/>
        <end position="1081"/>
    </location>
</feature>
<dbReference type="InterPro" id="IPR008984">
    <property type="entry name" value="SMAD_FHA_dom_sf"/>
</dbReference>
<dbReference type="PROSITE" id="PS50200">
    <property type="entry name" value="RA"/>
    <property type="match status" value="1"/>
</dbReference>
<evidence type="ECO:0000259" key="4">
    <source>
        <dbReference type="PROSITE" id="PS51126"/>
    </source>
</evidence>
<dbReference type="SUPFAM" id="SSF54236">
    <property type="entry name" value="Ubiquitin-like"/>
    <property type="match status" value="1"/>
</dbReference>
<feature type="compositionally biased region" description="Basic residues" evidence="1">
    <location>
        <begin position="63"/>
        <end position="72"/>
    </location>
</feature>
<proteinExistence type="predicted"/>
<gene>
    <name evidence="5" type="ORF">MATL_G00007710</name>
</gene>
<feature type="region of interest" description="Disordered" evidence="1">
    <location>
        <begin position="915"/>
        <end position="941"/>
    </location>
</feature>
<accession>A0A9D3TE72</accession>
<dbReference type="OrthoDB" id="3908708at2759"/>
<dbReference type="InterPro" id="IPR037983">
    <property type="entry name" value="CBD_Rasip1/Radil"/>
</dbReference>
<feature type="domain" description="Ras-associating" evidence="3">
    <location>
        <begin position="115"/>
        <end position="217"/>
    </location>
</feature>
<dbReference type="InterPro" id="IPR052072">
    <property type="entry name" value="Vascular_dev_regulator"/>
</dbReference>
<name>A0A9D3TE72_MEGAT</name>
<dbReference type="Gene3D" id="2.30.42.10">
    <property type="match status" value="1"/>
</dbReference>
<dbReference type="CDD" id="cd17116">
    <property type="entry name" value="RA_Radil_like"/>
    <property type="match status" value="1"/>
</dbReference>
<protein>
    <submittedName>
        <fullName evidence="5">Uncharacterized protein</fullName>
    </submittedName>
</protein>
<dbReference type="PANTHER" id="PTHR16027">
    <property type="entry name" value="DILUTE DOMAIN-CONTAINING PROTEIN YPR089W"/>
    <property type="match status" value="1"/>
</dbReference>
<dbReference type="Proteomes" id="UP001046870">
    <property type="component" value="Chromosome 1"/>
</dbReference>
<dbReference type="Gene3D" id="2.60.200.20">
    <property type="match status" value="1"/>
</dbReference>
<feature type="compositionally biased region" description="Low complexity" evidence="1">
    <location>
        <begin position="38"/>
        <end position="56"/>
    </location>
</feature>
<evidence type="ECO:0000256" key="1">
    <source>
        <dbReference type="SAM" id="MobiDB-lite"/>
    </source>
</evidence>
<dbReference type="SMART" id="SM00314">
    <property type="entry name" value="RA"/>
    <property type="match status" value="1"/>
</dbReference>
<dbReference type="SMART" id="SM01132">
    <property type="entry name" value="DIL"/>
    <property type="match status" value="1"/>
</dbReference>
<sequence length="1184" mass="130896">MISEERSTHISKQALTFPVGLLINSPKRRLAKIGRKPSNGSLQSSSSSATTKSAESVGVRQPAKNKIRRHNNRLSTVFNRSPQLRDSGQGHGHMASSGDVSAADDPSELSNQISAPGILKIFGSDICKGANYKSVLATTRSSAKELVKEALERYSLDKAEAGAYVLCDVIGRIGEDHQWMMECFRVVGDNEKPLILQSLWKPKEGFARRFEIQKRASVEEKSAEEKDTVTAGINAQARKLQKIRSRVTSVFIEGSGCSGEVDGGLGLWKSLSEMDLSARAKEGRQSHKALPQEDLESEPDKEAHCVAHEKEETESSDDNATQYSIHPPFDFPYFLLLQGYSYRQDFVIYLMSGMTTIFGRCSEHSTGEDVERLKVDILLSAPDILPQHCCVRRMEAPSQGDGRRTVTLLKPLHGASVTCNGIPLKDECELRPGDLIGLGEHYLFMFKDPTVTVACQTPSWLSWSSSYPVASVCKMCGSSLSETQTRPCVQRVPAPCLKDSDSQDLLLVYELEHEDRILNEIIAMADPHGEGPKLTPALLMCLCMQHSATCFRMADFRRLLLRIASQVQMTMWEKTKELAAIQPETSFDGGQQDPEQLQLLTIEELTPGLQPLLQWMANAIELLHFIQQEVPQLLRWIPEEDDENMCLDSDLTSTQSASEEAMTVLEEVIMFTFQQSVYYLTKTLYTVLPGLLDCNPFSENGQLLVPEGVSAILDILKQTLQLLNSFQVHAEIASQLFAYLFFFTNASLFNALMERGSGGGFYQWSRGVQIRANLDLLMDWIQGTGLGDLASDFFHKLSSAVNLLATPKENLLQASWRSLRAEFVHLNPAQLHHMLREYNPGRACPASWSPTPEEADAALNAADILESFDNHPPLILPSSNFHLELGKPVKDRSLCAQLARLQEFLLSLRELPASPKLQSRHPEPEEEAQSESLPPIVGSQDSMVPVEAEVAKVTALLAEEEESERRETVPATPPLARAFRTTGTSDLSSCEAVLTQKLKNLELQSTLPGEPDLSCHKRLALDPSCLLTPPNTPQGQELAEPEADPQEGTARHTPPISQCAVAHREKGESRLRDTLNDRSGEQEEEEVFTVELQRGPHGLGLALVDGMKTPLKMSGIYIKSVVPESPAALCQKLSLGDRILAVNGFSLVGMDYHTGRELIRTSGDRLRLLVAKSESAVQSSFTKC</sequence>
<dbReference type="InterPro" id="IPR001478">
    <property type="entry name" value="PDZ"/>
</dbReference>
<dbReference type="PANTHER" id="PTHR16027:SF4">
    <property type="entry name" value="RAS-INTERACTING PROTEIN 1"/>
    <property type="match status" value="1"/>
</dbReference>
<dbReference type="GO" id="GO:0035024">
    <property type="term" value="P:negative regulation of Rho protein signal transduction"/>
    <property type="evidence" value="ECO:0007669"/>
    <property type="project" value="TreeGrafter"/>
</dbReference>
<dbReference type="SMART" id="SM00228">
    <property type="entry name" value="PDZ"/>
    <property type="match status" value="1"/>
</dbReference>
<evidence type="ECO:0000259" key="2">
    <source>
        <dbReference type="PROSITE" id="PS50106"/>
    </source>
</evidence>
<evidence type="ECO:0000313" key="5">
    <source>
        <dbReference type="EMBL" id="KAG7491802.1"/>
    </source>
</evidence>
<dbReference type="AlphaFoldDB" id="A0A9D3TE72"/>
<feature type="domain" description="Dilute" evidence="4">
    <location>
        <begin position="595"/>
        <end position="871"/>
    </location>
</feature>
<dbReference type="Pfam" id="PF00595">
    <property type="entry name" value="PDZ"/>
    <property type="match status" value="1"/>
</dbReference>
<reference evidence="5" key="1">
    <citation type="submission" date="2021-01" db="EMBL/GenBank/DDBJ databases">
        <authorList>
            <person name="Zahm M."/>
            <person name="Roques C."/>
            <person name="Cabau C."/>
            <person name="Klopp C."/>
            <person name="Donnadieu C."/>
            <person name="Jouanno E."/>
            <person name="Lampietro C."/>
            <person name="Louis A."/>
            <person name="Herpin A."/>
            <person name="Echchiki A."/>
            <person name="Berthelot C."/>
            <person name="Parey E."/>
            <person name="Roest-Crollius H."/>
            <person name="Braasch I."/>
            <person name="Postlethwait J."/>
            <person name="Bobe J."/>
            <person name="Montfort J."/>
            <person name="Bouchez O."/>
            <person name="Begum T."/>
            <person name="Mejri S."/>
            <person name="Adams A."/>
            <person name="Chen W.-J."/>
            <person name="Guiguen Y."/>
        </authorList>
    </citation>
    <scope>NUCLEOTIDE SEQUENCE</scope>
    <source>
        <strain evidence="5">YG-15Mar2019-1</strain>
        <tissue evidence="5">Brain</tissue>
    </source>
</reference>
<dbReference type="SUPFAM" id="SSF50156">
    <property type="entry name" value="PDZ domain-like"/>
    <property type="match status" value="1"/>
</dbReference>
<dbReference type="GO" id="GO:0051020">
    <property type="term" value="F:GTPase binding"/>
    <property type="evidence" value="ECO:0007669"/>
    <property type="project" value="TreeGrafter"/>
</dbReference>
<organism evidence="5 6">
    <name type="scientific">Megalops atlanticus</name>
    <name type="common">Tarpon</name>
    <name type="synonym">Clupea gigantea</name>
    <dbReference type="NCBI Taxonomy" id="7932"/>
    <lineage>
        <taxon>Eukaryota</taxon>
        <taxon>Metazoa</taxon>
        <taxon>Chordata</taxon>
        <taxon>Craniata</taxon>
        <taxon>Vertebrata</taxon>
        <taxon>Euteleostomi</taxon>
        <taxon>Actinopterygii</taxon>
        <taxon>Neopterygii</taxon>
        <taxon>Teleostei</taxon>
        <taxon>Elopiformes</taxon>
        <taxon>Megalopidae</taxon>
        <taxon>Megalops</taxon>
    </lineage>
</organism>
<dbReference type="SUPFAM" id="SSF49879">
    <property type="entry name" value="SMAD/FHA domain"/>
    <property type="match status" value="1"/>
</dbReference>
<dbReference type="GO" id="GO:0007165">
    <property type="term" value="P:signal transduction"/>
    <property type="evidence" value="ECO:0007669"/>
    <property type="project" value="InterPro"/>
</dbReference>
<evidence type="ECO:0000259" key="3">
    <source>
        <dbReference type="PROSITE" id="PS50200"/>
    </source>
</evidence>
<dbReference type="GO" id="GO:0001525">
    <property type="term" value="P:angiogenesis"/>
    <property type="evidence" value="ECO:0007669"/>
    <property type="project" value="TreeGrafter"/>
</dbReference>
<dbReference type="Pfam" id="PF00788">
    <property type="entry name" value="RA"/>
    <property type="match status" value="1"/>
</dbReference>
<feature type="domain" description="PDZ" evidence="2">
    <location>
        <begin position="1089"/>
        <end position="1174"/>
    </location>
</feature>
<comment type="caution">
    <text evidence="5">The sequence shown here is derived from an EMBL/GenBank/DDBJ whole genome shotgun (WGS) entry which is preliminary data.</text>
</comment>
<dbReference type="PROSITE" id="PS50106">
    <property type="entry name" value="PDZ"/>
    <property type="match status" value="1"/>
</dbReference>
<dbReference type="InterPro" id="IPR000159">
    <property type="entry name" value="RA_dom"/>
</dbReference>